<keyword evidence="2" id="KW-1185">Reference proteome</keyword>
<gene>
    <name evidence="1" type="ORF">ETSY1_06990</name>
</gene>
<reference evidence="1 2" key="1">
    <citation type="journal article" date="2014" name="Nature">
        <title>An environmental bacterial taxon with a large and distinct metabolic repertoire.</title>
        <authorList>
            <person name="Wilson M.C."/>
            <person name="Mori T."/>
            <person name="Ruckert C."/>
            <person name="Uria A.R."/>
            <person name="Helf M.J."/>
            <person name="Takada K."/>
            <person name="Gernert C."/>
            <person name="Steffens U.A."/>
            <person name="Heycke N."/>
            <person name="Schmitt S."/>
            <person name="Rinke C."/>
            <person name="Helfrich E.J."/>
            <person name="Brachmann A.O."/>
            <person name="Gurgui C."/>
            <person name="Wakimoto T."/>
            <person name="Kracht M."/>
            <person name="Crusemann M."/>
            <person name="Hentschel U."/>
            <person name="Abe I."/>
            <person name="Matsunaga S."/>
            <person name="Kalinowski J."/>
            <person name="Takeyama H."/>
            <person name="Piel J."/>
        </authorList>
    </citation>
    <scope>NUCLEOTIDE SEQUENCE [LARGE SCALE GENOMIC DNA]</scope>
    <source>
        <strain evidence="2">TSY1</strain>
    </source>
</reference>
<protein>
    <submittedName>
        <fullName evidence="1">Uncharacterized protein</fullName>
    </submittedName>
</protein>
<dbReference type="EMBL" id="AZHW01000222">
    <property type="protein sequence ID" value="ETX01548.1"/>
    <property type="molecule type" value="Genomic_DNA"/>
</dbReference>
<accession>W4LU86</accession>
<organism evidence="1 2">
    <name type="scientific">Entotheonella factor</name>
    <dbReference type="NCBI Taxonomy" id="1429438"/>
    <lineage>
        <taxon>Bacteria</taxon>
        <taxon>Pseudomonadati</taxon>
        <taxon>Nitrospinota/Tectimicrobiota group</taxon>
        <taxon>Candidatus Tectimicrobiota</taxon>
        <taxon>Candidatus Entotheonellia</taxon>
        <taxon>Candidatus Entotheonellales</taxon>
        <taxon>Candidatus Entotheonellaceae</taxon>
        <taxon>Candidatus Entotheonella</taxon>
    </lineage>
</organism>
<dbReference type="HOGENOM" id="CLU_2463325_0_0_7"/>
<dbReference type="Proteomes" id="UP000019141">
    <property type="component" value="Unassembled WGS sequence"/>
</dbReference>
<dbReference type="AlphaFoldDB" id="W4LU86"/>
<comment type="caution">
    <text evidence="1">The sequence shown here is derived from an EMBL/GenBank/DDBJ whole genome shotgun (WGS) entry which is preliminary data.</text>
</comment>
<evidence type="ECO:0000313" key="2">
    <source>
        <dbReference type="Proteomes" id="UP000019141"/>
    </source>
</evidence>
<name>W4LU86_ENTF1</name>
<proteinExistence type="predicted"/>
<sequence length="88" mass="9697">MTEIANRHIQAQYLSDWSLVRLPDGRVGVFTKRNHQGRVTLPGQTGVDVSLDETLALVKHPAELAAEALDRHYAQQDEGGGGPKKQDH</sequence>
<evidence type="ECO:0000313" key="1">
    <source>
        <dbReference type="EMBL" id="ETX01548.1"/>
    </source>
</evidence>